<keyword evidence="1" id="KW-1133">Transmembrane helix</keyword>
<evidence type="ECO:0000313" key="3">
    <source>
        <dbReference type="Proteomes" id="UP001201812"/>
    </source>
</evidence>
<keyword evidence="3" id="KW-1185">Reference proteome</keyword>
<gene>
    <name evidence="2" type="ORF">DdX_15971</name>
</gene>
<reference evidence="2" key="1">
    <citation type="submission" date="2022-01" db="EMBL/GenBank/DDBJ databases">
        <title>Genome Sequence Resource for Two Populations of Ditylenchus destructor, the Migratory Endoparasitic Phytonematode.</title>
        <authorList>
            <person name="Zhang H."/>
            <person name="Lin R."/>
            <person name="Xie B."/>
        </authorList>
    </citation>
    <scope>NUCLEOTIDE SEQUENCE</scope>
    <source>
        <strain evidence="2">BazhouSP</strain>
    </source>
</reference>
<organism evidence="2 3">
    <name type="scientific">Ditylenchus destructor</name>
    <dbReference type="NCBI Taxonomy" id="166010"/>
    <lineage>
        <taxon>Eukaryota</taxon>
        <taxon>Metazoa</taxon>
        <taxon>Ecdysozoa</taxon>
        <taxon>Nematoda</taxon>
        <taxon>Chromadorea</taxon>
        <taxon>Rhabditida</taxon>
        <taxon>Tylenchina</taxon>
        <taxon>Tylenchomorpha</taxon>
        <taxon>Sphaerularioidea</taxon>
        <taxon>Anguinidae</taxon>
        <taxon>Anguininae</taxon>
        <taxon>Ditylenchus</taxon>
    </lineage>
</organism>
<evidence type="ECO:0000256" key="1">
    <source>
        <dbReference type="SAM" id="Phobius"/>
    </source>
</evidence>
<comment type="caution">
    <text evidence="2">The sequence shown here is derived from an EMBL/GenBank/DDBJ whole genome shotgun (WGS) entry which is preliminary data.</text>
</comment>
<dbReference type="Proteomes" id="UP001201812">
    <property type="component" value="Unassembled WGS sequence"/>
</dbReference>
<proteinExistence type="predicted"/>
<dbReference type="EMBL" id="JAKKPZ010000114">
    <property type="protein sequence ID" value="KAI1701626.1"/>
    <property type="molecule type" value="Genomic_DNA"/>
</dbReference>
<name>A0AAD4MPG2_9BILA</name>
<evidence type="ECO:0000313" key="2">
    <source>
        <dbReference type="EMBL" id="KAI1701626.1"/>
    </source>
</evidence>
<protein>
    <submittedName>
        <fullName evidence="2">Uncharacterized protein</fullName>
    </submittedName>
</protein>
<sequence>MPSPEAINSLILFSIVIAFWNRNIVAVSSQAENISSNQLLNNKSQDNQTGPNSTSPVLPLDIDLNYSGDINLTDTLLAELALQKDGFNAKGEIDIIPISLFCLLALCFCFALINDLV</sequence>
<keyword evidence="1" id="KW-0472">Membrane</keyword>
<feature type="transmembrane region" description="Helical" evidence="1">
    <location>
        <begin position="6"/>
        <end position="25"/>
    </location>
</feature>
<accession>A0AAD4MPG2</accession>
<feature type="transmembrane region" description="Helical" evidence="1">
    <location>
        <begin position="93"/>
        <end position="113"/>
    </location>
</feature>
<dbReference type="AlphaFoldDB" id="A0AAD4MPG2"/>
<keyword evidence="1" id="KW-0812">Transmembrane</keyword>